<name>M5RNG5_9BACT</name>
<organism evidence="1 2">
    <name type="scientific">Rhodopirellula maiorica SM1</name>
    <dbReference type="NCBI Taxonomy" id="1265738"/>
    <lineage>
        <taxon>Bacteria</taxon>
        <taxon>Pseudomonadati</taxon>
        <taxon>Planctomycetota</taxon>
        <taxon>Planctomycetia</taxon>
        <taxon>Pirellulales</taxon>
        <taxon>Pirellulaceae</taxon>
        <taxon>Novipirellula</taxon>
    </lineage>
</organism>
<accession>M5RNG5</accession>
<keyword evidence="2" id="KW-1185">Reference proteome</keyword>
<comment type="caution">
    <text evidence="1">The sequence shown here is derived from an EMBL/GenBank/DDBJ whole genome shotgun (WGS) entry which is preliminary data.</text>
</comment>
<evidence type="ECO:0000313" key="2">
    <source>
        <dbReference type="Proteomes" id="UP000011991"/>
    </source>
</evidence>
<protein>
    <submittedName>
        <fullName evidence="1">Uncharacterized protein</fullName>
    </submittedName>
</protein>
<reference evidence="1 2" key="1">
    <citation type="journal article" date="2013" name="Mar. Genomics">
        <title>Expression of sulfatases in Rhodopirellula baltica and the diversity of sulfatases in the genus Rhodopirellula.</title>
        <authorList>
            <person name="Wegner C.E."/>
            <person name="Richter-Heitmann T."/>
            <person name="Klindworth A."/>
            <person name="Klockow C."/>
            <person name="Richter M."/>
            <person name="Achstetter T."/>
            <person name="Glockner F.O."/>
            <person name="Harder J."/>
        </authorList>
    </citation>
    <scope>NUCLEOTIDE SEQUENCE [LARGE SCALE GENOMIC DNA]</scope>
    <source>
        <strain evidence="1 2">SM1</strain>
    </source>
</reference>
<dbReference type="PATRIC" id="fig|1265738.3.peg.2247"/>
<dbReference type="EMBL" id="ANOG01000315">
    <property type="protein sequence ID" value="EMI20830.1"/>
    <property type="molecule type" value="Genomic_DNA"/>
</dbReference>
<gene>
    <name evidence="1" type="ORF">RMSM_02241</name>
</gene>
<dbReference type="AlphaFoldDB" id="M5RNG5"/>
<proteinExistence type="predicted"/>
<evidence type="ECO:0000313" key="1">
    <source>
        <dbReference type="EMBL" id="EMI20830.1"/>
    </source>
</evidence>
<dbReference type="Proteomes" id="UP000011991">
    <property type="component" value="Unassembled WGS sequence"/>
</dbReference>
<sequence>MLSCFAAIDWNDDFAMLKGIVNWVGRTVHLKRIATTNTGRDDIKTRKLVATPLTHSTPACR</sequence>